<feature type="signal peptide" evidence="2">
    <location>
        <begin position="1"/>
        <end position="20"/>
    </location>
</feature>
<keyword evidence="4" id="KW-1185">Reference proteome</keyword>
<evidence type="ECO:0000313" key="4">
    <source>
        <dbReference type="Proteomes" id="UP001610446"/>
    </source>
</evidence>
<dbReference type="PROSITE" id="PS50297">
    <property type="entry name" value="ANK_REP_REGION"/>
    <property type="match status" value="1"/>
</dbReference>
<protein>
    <recommendedName>
        <fullName evidence="5">Ankyrin repeat-containing domain protein</fullName>
    </recommendedName>
</protein>
<gene>
    <name evidence="3" type="ORF">BJY01DRAFT_244675</name>
</gene>
<sequence length="493" mass="55315">MHFHYLYVLAISLLISRATAGAGAEVYGCVNYPNEPQEPFTVHFIAGGTSDHCLNQKGHDATVQVTKAGMTCVSVGQVERKASTDWGDTCATDYSKWTLSYEALGTSKSGSTLLNIQRSGSWNSYGNIFDYSPDTRLCGSKVACSTTELYWEYWGWGPIYLLLDSDSYDCNEYSSSIRNTIEAAAFRGRLILVRLLLKIYSQKAAGLAFSAAVAWGFSQALDLLLNYGRRKFKLVAAIKRDTKIVQVLSEHIHGASLQEEFLRRTLRQSVTEPQWYTSLLEVQELMDLSSEWARVRLLLWNDLGRISENSTEFFEAYQDAFAEATTCGNLEMARALLAKGDEQWSLHVPESSIPDIDMLDGNGNSPLYYACANGYFKLFDFLVDGGAEIFTNHIPVRIPESGTASIEQRRVNRLQVALDSMFASEYWGRTWFNISLINVDVDYGDIARLTLASFYRQHAIAGLLLQNEARELSETSSSAEDFTRKVRRDAHQD</sequence>
<evidence type="ECO:0008006" key="5">
    <source>
        <dbReference type="Google" id="ProtNLM"/>
    </source>
</evidence>
<name>A0ABR4KJT8_9EURO</name>
<dbReference type="SMART" id="SM00248">
    <property type="entry name" value="ANK"/>
    <property type="match status" value="2"/>
</dbReference>
<evidence type="ECO:0000256" key="1">
    <source>
        <dbReference type="PROSITE-ProRule" id="PRU00023"/>
    </source>
</evidence>
<dbReference type="Gene3D" id="1.25.40.20">
    <property type="entry name" value="Ankyrin repeat-containing domain"/>
    <property type="match status" value="1"/>
</dbReference>
<organism evidence="3 4">
    <name type="scientific">Aspergillus pseudoustus</name>
    <dbReference type="NCBI Taxonomy" id="1810923"/>
    <lineage>
        <taxon>Eukaryota</taxon>
        <taxon>Fungi</taxon>
        <taxon>Dikarya</taxon>
        <taxon>Ascomycota</taxon>
        <taxon>Pezizomycotina</taxon>
        <taxon>Eurotiomycetes</taxon>
        <taxon>Eurotiomycetidae</taxon>
        <taxon>Eurotiales</taxon>
        <taxon>Aspergillaceae</taxon>
        <taxon>Aspergillus</taxon>
        <taxon>Aspergillus subgen. Nidulantes</taxon>
    </lineage>
</organism>
<dbReference type="PROSITE" id="PS50088">
    <property type="entry name" value="ANK_REPEAT"/>
    <property type="match status" value="1"/>
</dbReference>
<dbReference type="Proteomes" id="UP001610446">
    <property type="component" value="Unassembled WGS sequence"/>
</dbReference>
<accession>A0ABR4KJT8</accession>
<reference evidence="3 4" key="1">
    <citation type="submission" date="2024-07" db="EMBL/GenBank/DDBJ databases">
        <title>Section-level genome sequencing and comparative genomics of Aspergillus sections Usti and Cavernicolus.</title>
        <authorList>
            <consortium name="Lawrence Berkeley National Laboratory"/>
            <person name="Nybo J.L."/>
            <person name="Vesth T.C."/>
            <person name="Theobald S."/>
            <person name="Frisvad J.C."/>
            <person name="Larsen T.O."/>
            <person name="Kjaerboelling I."/>
            <person name="Rothschild-Mancinelli K."/>
            <person name="Lyhne E.K."/>
            <person name="Kogle M.E."/>
            <person name="Barry K."/>
            <person name="Clum A."/>
            <person name="Na H."/>
            <person name="Ledsgaard L."/>
            <person name="Lin J."/>
            <person name="Lipzen A."/>
            <person name="Kuo A."/>
            <person name="Riley R."/>
            <person name="Mondo S."/>
            <person name="Labutti K."/>
            <person name="Haridas S."/>
            <person name="Pangalinan J."/>
            <person name="Salamov A.A."/>
            <person name="Simmons B.A."/>
            <person name="Magnuson J.K."/>
            <person name="Chen J."/>
            <person name="Drula E."/>
            <person name="Henrissat B."/>
            <person name="Wiebenga A."/>
            <person name="Lubbers R.J."/>
            <person name="Gomes A.C."/>
            <person name="Makela M.R."/>
            <person name="Stajich J."/>
            <person name="Grigoriev I.V."/>
            <person name="Mortensen U.H."/>
            <person name="De Vries R.P."/>
            <person name="Baker S.E."/>
            <person name="Andersen M.R."/>
        </authorList>
    </citation>
    <scope>NUCLEOTIDE SEQUENCE [LARGE SCALE GENOMIC DNA]</scope>
    <source>
        <strain evidence="3 4">CBS 123904</strain>
    </source>
</reference>
<dbReference type="Pfam" id="PF13637">
    <property type="entry name" value="Ank_4"/>
    <property type="match status" value="1"/>
</dbReference>
<evidence type="ECO:0000313" key="3">
    <source>
        <dbReference type="EMBL" id="KAL2852059.1"/>
    </source>
</evidence>
<dbReference type="SUPFAM" id="SSF48403">
    <property type="entry name" value="Ankyrin repeat"/>
    <property type="match status" value="1"/>
</dbReference>
<feature type="chain" id="PRO_5046661533" description="Ankyrin repeat-containing domain protein" evidence="2">
    <location>
        <begin position="21"/>
        <end position="493"/>
    </location>
</feature>
<proteinExistence type="predicted"/>
<feature type="repeat" description="ANK" evidence="1">
    <location>
        <begin position="362"/>
        <end position="394"/>
    </location>
</feature>
<keyword evidence="1" id="KW-0040">ANK repeat</keyword>
<dbReference type="InterPro" id="IPR036770">
    <property type="entry name" value="Ankyrin_rpt-contain_sf"/>
</dbReference>
<dbReference type="InterPro" id="IPR002110">
    <property type="entry name" value="Ankyrin_rpt"/>
</dbReference>
<comment type="caution">
    <text evidence="3">The sequence shown here is derived from an EMBL/GenBank/DDBJ whole genome shotgun (WGS) entry which is preliminary data.</text>
</comment>
<evidence type="ECO:0000256" key="2">
    <source>
        <dbReference type="SAM" id="SignalP"/>
    </source>
</evidence>
<keyword evidence="2" id="KW-0732">Signal</keyword>
<dbReference type="EMBL" id="JBFXLU010000026">
    <property type="protein sequence ID" value="KAL2852059.1"/>
    <property type="molecule type" value="Genomic_DNA"/>
</dbReference>